<dbReference type="SUPFAM" id="SSF53474">
    <property type="entry name" value="alpha/beta-Hydrolases"/>
    <property type="match status" value="1"/>
</dbReference>
<proteinExistence type="predicted"/>
<dbReference type="Proteomes" id="UP001143349">
    <property type="component" value="Unassembled WGS sequence"/>
</dbReference>
<organism evidence="2 3">
    <name type="scientific">Paracoccus kondratievae</name>
    <dbReference type="NCBI Taxonomy" id="135740"/>
    <lineage>
        <taxon>Bacteria</taxon>
        <taxon>Pseudomonadati</taxon>
        <taxon>Pseudomonadota</taxon>
        <taxon>Alphaproteobacteria</taxon>
        <taxon>Rhodobacterales</taxon>
        <taxon>Paracoccaceae</taxon>
        <taxon>Paracoccus</taxon>
    </lineage>
</organism>
<reference evidence="2" key="2">
    <citation type="submission" date="2023-01" db="EMBL/GenBank/DDBJ databases">
        <authorList>
            <person name="Sun Q."/>
            <person name="Evtushenko L."/>
        </authorList>
    </citation>
    <scope>NUCLEOTIDE SEQUENCE</scope>
    <source>
        <strain evidence="2">VKM B-2222</strain>
    </source>
</reference>
<dbReference type="SUPFAM" id="SSF48452">
    <property type="entry name" value="TPR-like"/>
    <property type="match status" value="1"/>
</dbReference>
<keyword evidence="3" id="KW-1185">Reference proteome</keyword>
<evidence type="ECO:0008006" key="4">
    <source>
        <dbReference type="Google" id="ProtNLM"/>
    </source>
</evidence>
<dbReference type="Gene3D" id="1.25.40.10">
    <property type="entry name" value="Tetratricopeptide repeat domain"/>
    <property type="match status" value="1"/>
</dbReference>
<protein>
    <recommendedName>
        <fullName evidence="4">Tetratricopeptide repeat protein</fullName>
    </recommendedName>
</protein>
<accession>A0AAD3RS78</accession>
<dbReference type="PROSITE" id="PS50005">
    <property type="entry name" value="TPR"/>
    <property type="match status" value="1"/>
</dbReference>
<gene>
    <name evidence="2" type="ORF">GCM10017635_06470</name>
</gene>
<keyword evidence="1" id="KW-0802">TPR repeat</keyword>
<dbReference type="InterPro" id="IPR029058">
    <property type="entry name" value="AB_hydrolase_fold"/>
</dbReference>
<dbReference type="EMBL" id="BSFH01000015">
    <property type="protein sequence ID" value="GLK63178.1"/>
    <property type="molecule type" value="Genomic_DNA"/>
</dbReference>
<feature type="repeat" description="TPR" evidence="1">
    <location>
        <begin position="374"/>
        <end position="407"/>
    </location>
</feature>
<dbReference type="InterPro" id="IPR011990">
    <property type="entry name" value="TPR-like_helical_dom_sf"/>
</dbReference>
<evidence type="ECO:0000313" key="3">
    <source>
        <dbReference type="Proteomes" id="UP001143349"/>
    </source>
</evidence>
<dbReference type="AlphaFoldDB" id="A0AAD3RS78"/>
<dbReference type="RefSeq" id="WP_010400610.1">
    <property type="nucleotide sequence ID" value="NZ_BSFH01000015.1"/>
</dbReference>
<dbReference type="SMART" id="SM00028">
    <property type="entry name" value="TPR"/>
    <property type="match status" value="1"/>
</dbReference>
<comment type="caution">
    <text evidence="2">The sequence shown here is derived from an EMBL/GenBank/DDBJ whole genome shotgun (WGS) entry which is preliminary data.</text>
</comment>
<name>A0AAD3RS78_9RHOB</name>
<sequence>MKMPVSFPAGTVPLHDGPRYQAILRDFGSDILLVTFAERKEPKPADFFGVRLMEKEGLSYIAVRSLENDWYLGPEVDQVFAAIKEAIARVAPKRLILFGYSMGSFGAVRAANILNPDRIIIGGPIVSLDVNIERRWLSDYRELLPYYEERISEIIPWKKCYETVVIFDPDYEDAKHVSIIEEFANPHRLEIPDAGHFVLTYLRDSGVLGKIMRKLFEDDIDLVSVQRMIRSARKTNRSYLLTLANRLARRPKLQRRVLDYAQRSMPDDVDINLAKAAYLAQHGDLEGARAGIARMFAEKGDRIFGVPLAKTITAFASGGGSPDDIADVLALFRSNRPRSRETQLWYARFLRQIGAFDEAYAAHEQFMSGDTFEAHAHIERGLILEHRKQIHAARDSFRRAVELAPDFRPGHQHLRRVERVLLTLP</sequence>
<dbReference type="InterPro" id="IPR019734">
    <property type="entry name" value="TPR_rpt"/>
</dbReference>
<reference evidence="2" key="1">
    <citation type="journal article" date="2014" name="Int. J. Syst. Evol. Microbiol.">
        <title>Complete genome sequence of Corynebacterium casei LMG S-19264T (=DSM 44701T), isolated from a smear-ripened cheese.</title>
        <authorList>
            <consortium name="US DOE Joint Genome Institute (JGI-PGF)"/>
            <person name="Walter F."/>
            <person name="Albersmeier A."/>
            <person name="Kalinowski J."/>
            <person name="Ruckert C."/>
        </authorList>
    </citation>
    <scope>NUCLEOTIDE SEQUENCE</scope>
    <source>
        <strain evidence="2">VKM B-2222</strain>
    </source>
</reference>
<dbReference type="Gene3D" id="3.40.50.1820">
    <property type="entry name" value="alpha/beta hydrolase"/>
    <property type="match status" value="1"/>
</dbReference>
<evidence type="ECO:0000313" key="2">
    <source>
        <dbReference type="EMBL" id="GLK63178.1"/>
    </source>
</evidence>
<evidence type="ECO:0000256" key="1">
    <source>
        <dbReference type="PROSITE-ProRule" id="PRU00339"/>
    </source>
</evidence>